<dbReference type="SUPFAM" id="SSF47413">
    <property type="entry name" value="lambda repressor-like DNA-binding domains"/>
    <property type="match status" value="1"/>
</dbReference>
<sequence length="146" mass="16089">MKPLQIQYFNHSVLATRLAKEVQSRAVTLDELSAATHIPSDSLNDFITGTQCPTLHQLATIASVVGLSPAWLAFGQGEAELPSVASARGEYASDLRLSPDELKAKYSFEHPLFNQATWINQVAAGIYLEGYWAWTAEQLRELNSPE</sequence>
<dbReference type="GO" id="GO:0003677">
    <property type="term" value="F:DNA binding"/>
    <property type="evidence" value="ECO:0007669"/>
    <property type="project" value="InterPro"/>
</dbReference>
<accession>A0A5R9R7Q8</accession>
<gene>
    <name evidence="2" type="ORF">FAS41_30270</name>
</gene>
<dbReference type="GeneID" id="300409129"/>
<dbReference type="PROSITE" id="PS50943">
    <property type="entry name" value="HTH_CROC1"/>
    <property type="match status" value="1"/>
</dbReference>
<protein>
    <submittedName>
        <fullName evidence="2">Helix-turn-helix transcriptional regulator</fullName>
    </submittedName>
</protein>
<dbReference type="EMBL" id="SWDV01000084">
    <property type="protein sequence ID" value="TLX69721.1"/>
    <property type="molecule type" value="Genomic_DNA"/>
</dbReference>
<dbReference type="Proteomes" id="UP000306635">
    <property type="component" value="Unassembled WGS sequence"/>
</dbReference>
<keyword evidence="3" id="KW-1185">Reference proteome</keyword>
<dbReference type="AlphaFoldDB" id="A0A5R9R7Q8"/>
<evidence type="ECO:0000259" key="1">
    <source>
        <dbReference type="PROSITE" id="PS50943"/>
    </source>
</evidence>
<name>A0A5R9R7Q8_9PSED</name>
<evidence type="ECO:0000313" key="2">
    <source>
        <dbReference type="EMBL" id="TLX69721.1"/>
    </source>
</evidence>
<reference evidence="2 3" key="1">
    <citation type="submission" date="2019-04" db="EMBL/GenBank/DDBJ databases">
        <authorList>
            <person name="Li M."/>
        </authorList>
    </citation>
    <scope>NUCLEOTIDE SEQUENCE [LARGE SCALE GENOMIC DNA]</scope>
    <source>
        <strain evidence="2 3">LAM1902</strain>
    </source>
</reference>
<proteinExistence type="predicted"/>
<dbReference type="InterPro" id="IPR001387">
    <property type="entry name" value="Cro/C1-type_HTH"/>
</dbReference>
<comment type="caution">
    <text evidence="2">The sequence shown here is derived from an EMBL/GenBank/DDBJ whole genome shotgun (WGS) entry which is preliminary data.</text>
</comment>
<organism evidence="2 3">
    <name type="scientific">Pseudomonas nicosulfuronedens</name>
    <dbReference type="NCBI Taxonomy" id="2571105"/>
    <lineage>
        <taxon>Bacteria</taxon>
        <taxon>Pseudomonadati</taxon>
        <taxon>Pseudomonadota</taxon>
        <taxon>Gammaproteobacteria</taxon>
        <taxon>Pseudomonadales</taxon>
        <taxon>Pseudomonadaceae</taxon>
        <taxon>Pseudomonas</taxon>
    </lineage>
</organism>
<dbReference type="RefSeq" id="WP_138526950.1">
    <property type="nucleotide sequence ID" value="NZ_SWDV01000084.1"/>
</dbReference>
<feature type="domain" description="HTH cro/C1-type" evidence="1">
    <location>
        <begin position="18"/>
        <end position="72"/>
    </location>
</feature>
<dbReference type="OrthoDB" id="7041787at2"/>
<evidence type="ECO:0000313" key="3">
    <source>
        <dbReference type="Proteomes" id="UP000306635"/>
    </source>
</evidence>
<dbReference type="SMART" id="SM00530">
    <property type="entry name" value="HTH_XRE"/>
    <property type="match status" value="1"/>
</dbReference>
<dbReference type="InterPro" id="IPR010982">
    <property type="entry name" value="Lambda_DNA-bd_dom_sf"/>
</dbReference>
<dbReference type="Gene3D" id="1.10.260.40">
    <property type="entry name" value="lambda repressor-like DNA-binding domains"/>
    <property type="match status" value="1"/>
</dbReference>